<accession>F5YJK3</accession>
<reference evidence="2 3" key="2">
    <citation type="journal article" date="2011" name="ISME J.">
        <title>RNA-seq reveals cooperative metabolic interactions between two termite-gut spirochete species in co-culture.</title>
        <authorList>
            <person name="Rosenthal A.Z."/>
            <person name="Matson E.G."/>
            <person name="Eldar A."/>
            <person name="Leadbetter J.R."/>
        </authorList>
    </citation>
    <scope>NUCLEOTIDE SEQUENCE [LARGE SCALE GENOMIC DNA]</scope>
    <source>
        <strain evidence="3">ATCC BAA-887 / DSM 12427 / ZAS-2</strain>
    </source>
</reference>
<dbReference type="EMBL" id="CP001843">
    <property type="protein sequence ID" value="AEF86434.1"/>
    <property type="molecule type" value="Genomic_DNA"/>
</dbReference>
<sequence length="422" mass="45991">MDIGNHGLRKMKQALALLPRGIALLWALLPLSGCEILNLSTEAFIELQTGRAESQSWEFISGGSISPSGTPIIAPGESYIEVNLQNYLNYDLMLNVVNQNALAQGRTLEAKSLGYNKVRIRIDGATLGDEFNFTLKMGTSDGLRNFNDFKLPMVVCNTPLWVSIPGAVDEAVKGTEIGTPPVAHWKMQAPDEHRGMQKLILEFQHENDGILTEEYDLIWDETAGEETAGDETTSDETTNDETTNDETTGIETTGAWALVGADASRNFGLRDGFYHINFPLSIRRNRLPVERHYFFRLRVRDVYGFIETASTPGFGEITEGPDTNQPIQVSFSGLPADESGVLSVPGTSGVLSWEKPLTLTITGYPAGAAFLWYIDGVPVTAGGTDASLSIPAGNFSLASHQVMVKMTLSGVVYSKSVSFRVE</sequence>
<feature type="region of interest" description="Disordered" evidence="1">
    <location>
        <begin position="225"/>
        <end position="247"/>
    </location>
</feature>
<evidence type="ECO:0000313" key="2">
    <source>
        <dbReference type="EMBL" id="AEF86434.1"/>
    </source>
</evidence>
<organism evidence="2 3">
    <name type="scientific">Treponema primitia (strain ATCC BAA-887 / DSM 12427 / ZAS-2)</name>
    <dbReference type="NCBI Taxonomy" id="545694"/>
    <lineage>
        <taxon>Bacteria</taxon>
        <taxon>Pseudomonadati</taxon>
        <taxon>Spirochaetota</taxon>
        <taxon>Spirochaetia</taxon>
        <taxon>Spirochaetales</taxon>
        <taxon>Treponemataceae</taxon>
        <taxon>Treponema</taxon>
    </lineage>
</organism>
<keyword evidence="3" id="KW-1185">Reference proteome</keyword>
<dbReference type="OrthoDB" id="9818020at2"/>
<name>F5YJK3_TREPZ</name>
<reference evidence="3" key="1">
    <citation type="submission" date="2009-12" db="EMBL/GenBank/DDBJ databases">
        <title>Complete sequence of Treponema primitia strain ZAS-2.</title>
        <authorList>
            <person name="Tetu S.G."/>
            <person name="Matson E."/>
            <person name="Ren Q."/>
            <person name="Seshadri R."/>
            <person name="Elbourne L."/>
            <person name="Hassan K.A."/>
            <person name="Durkin A."/>
            <person name="Radune D."/>
            <person name="Mohamoud Y."/>
            <person name="Shay R."/>
            <person name="Jin S."/>
            <person name="Zhang X."/>
            <person name="Lucey K."/>
            <person name="Ballor N.R."/>
            <person name="Ottesen E."/>
            <person name="Rosenthal R."/>
            <person name="Allen A."/>
            <person name="Leadbetter J.R."/>
            <person name="Paulsen I.T."/>
        </authorList>
    </citation>
    <scope>NUCLEOTIDE SEQUENCE [LARGE SCALE GENOMIC DNA]</scope>
    <source>
        <strain evidence="3">ATCC BAA-887 / DSM 12427 / ZAS-2</strain>
    </source>
</reference>
<evidence type="ECO:0000313" key="3">
    <source>
        <dbReference type="Proteomes" id="UP000009223"/>
    </source>
</evidence>
<evidence type="ECO:0000256" key="1">
    <source>
        <dbReference type="SAM" id="MobiDB-lite"/>
    </source>
</evidence>
<protein>
    <submittedName>
        <fullName evidence="2">Uncharacterized protein</fullName>
    </submittedName>
</protein>
<dbReference type="Proteomes" id="UP000009223">
    <property type="component" value="Chromosome"/>
</dbReference>
<feature type="compositionally biased region" description="Acidic residues" evidence="1">
    <location>
        <begin position="225"/>
        <end position="244"/>
    </location>
</feature>
<gene>
    <name evidence="2" type="ordered locus">TREPR_3414</name>
</gene>
<proteinExistence type="predicted"/>
<dbReference type="AlphaFoldDB" id="F5YJK3"/>
<dbReference type="KEGG" id="tpi:TREPR_3414"/>
<dbReference type="HOGENOM" id="CLU_650426_0_0_12"/>